<gene>
    <name evidence="1" type="ORF">Kpol_541p27</name>
</gene>
<dbReference type="OMA" id="IEIWFCT"/>
<dbReference type="InterPro" id="IPR015943">
    <property type="entry name" value="WD40/YVTN_repeat-like_dom_sf"/>
</dbReference>
<dbReference type="Gene3D" id="2.130.10.10">
    <property type="entry name" value="YVTN repeat-like/Quinoprotein amine dehydrogenase"/>
    <property type="match status" value="1"/>
</dbReference>
<dbReference type="InterPro" id="IPR036322">
    <property type="entry name" value="WD40_repeat_dom_sf"/>
</dbReference>
<reference evidence="1 2" key="1">
    <citation type="journal article" date="2007" name="Proc. Natl. Acad. Sci. U.S.A.">
        <title>Independent sorting-out of thousands of duplicated gene pairs in two yeast species descended from a whole-genome duplication.</title>
        <authorList>
            <person name="Scannell D.R."/>
            <person name="Frank A.C."/>
            <person name="Conant G.C."/>
            <person name="Byrne K.P."/>
            <person name="Woolfit M."/>
            <person name="Wolfe K.H."/>
        </authorList>
    </citation>
    <scope>NUCLEOTIDE SEQUENCE [LARGE SCALE GENOMIC DNA]</scope>
    <source>
        <strain evidence="2">ATCC 22028 / DSM 70294 / BCRC 21397 / CBS 2163 / NBRC 10782 / NRRL Y-8283 / UCD 57-17</strain>
    </source>
</reference>
<dbReference type="AlphaFoldDB" id="A7TIX2"/>
<dbReference type="EMBL" id="DS480398">
    <property type="protein sequence ID" value="EDO17784.1"/>
    <property type="molecule type" value="Genomic_DNA"/>
</dbReference>
<dbReference type="OrthoDB" id="4033799at2759"/>
<dbReference type="SUPFAM" id="SSF50978">
    <property type="entry name" value="WD40 repeat-like"/>
    <property type="match status" value="1"/>
</dbReference>
<name>A7TIX2_VANPO</name>
<dbReference type="Proteomes" id="UP000000267">
    <property type="component" value="Unassembled WGS sequence"/>
</dbReference>
<dbReference type="PhylomeDB" id="A7TIX2"/>
<protein>
    <submittedName>
        <fullName evidence="1">Uncharacterized protein</fullName>
    </submittedName>
</protein>
<evidence type="ECO:0000313" key="2">
    <source>
        <dbReference type="Proteomes" id="UP000000267"/>
    </source>
</evidence>
<sequence>MLKSIYQCEEGNYIHCYTCTSKYIFIVESALSSPYDIFLKFSKIDEVAANVKTLNYPILFNRKTLAVDDSTPRVQSIKIVNVPKFVEGKLIIDNYLVLTSTNGIQICSVDDIIDYQNSNSNTKIHKWDHSRRNDYITSSYSQGYKEDSILVTYGTILGDLVQFKYNIVDGKFSKMILSSTLLSVKENLMDSVTNISGIQLGSNFPGEEDEILWSCQSSSKMMTITSLDDNIFIINEGKMKSLNLDEIETYGLGPDEVPALNWGSFLVTEDENKKLQEYILLNVTNVGSILYQKDETKRWKKLDVFDRDFSQNETSIFDCIICKSDINSDITIISGSENGILYIWEYDPKRSTVNKYKQIKCSNSSVVYQLSVTKEGRLFLVDNDSTCVKSLKLSQISSS</sequence>
<dbReference type="eggNOG" id="ENOG502S5II">
    <property type="taxonomic scope" value="Eukaryota"/>
</dbReference>
<dbReference type="GeneID" id="5546034"/>
<evidence type="ECO:0000313" key="1">
    <source>
        <dbReference type="EMBL" id="EDO17784.1"/>
    </source>
</evidence>
<organism evidence="2">
    <name type="scientific">Vanderwaltozyma polyspora (strain ATCC 22028 / DSM 70294 / BCRC 21397 / CBS 2163 / NBRC 10782 / NRRL Y-8283 / UCD 57-17)</name>
    <name type="common">Kluyveromyces polysporus</name>
    <dbReference type="NCBI Taxonomy" id="436907"/>
    <lineage>
        <taxon>Eukaryota</taxon>
        <taxon>Fungi</taxon>
        <taxon>Dikarya</taxon>
        <taxon>Ascomycota</taxon>
        <taxon>Saccharomycotina</taxon>
        <taxon>Saccharomycetes</taxon>
        <taxon>Saccharomycetales</taxon>
        <taxon>Saccharomycetaceae</taxon>
        <taxon>Vanderwaltozyma</taxon>
    </lineage>
</organism>
<dbReference type="RefSeq" id="XP_001645642.1">
    <property type="nucleotide sequence ID" value="XM_001645592.1"/>
</dbReference>
<dbReference type="KEGG" id="vpo:Kpol_541p27"/>
<dbReference type="InParanoid" id="A7TIX2"/>
<keyword evidence="2" id="KW-1185">Reference proteome</keyword>
<proteinExistence type="predicted"/>
<accession>A7TIX2</accession>
<dbReference type="HOGENOM" id="CLU_696778_0_0_1"/>